<evidence type="ECO:0000256" key="1">
    <source>
        <dbReference type="SAM" id="MobiDB-lite"/>
    </source>
</evidence>
<organism evidence="2">
    <name type="scientific">Gaeumannomyces tritici (strain R3-111a-1)</name>
    <name type="common">Wheat and barley take-all root rot fungus</name>
    <name type="synonym">Gaeumannomyces graminis var. tritici</name>
    <dbReference type="NCBI Taxonomy" id="644352"/>
    <lineage>
        <taxon>Eukaryota</taxon>
        <taxon>Fungi</taxon>
        <taxon>Dikarya</taxon>
        <taxon>Ascomycota</taxon>
        <taxon>Pezizomycotina</taxon>
        <taxon>Sordariomycetes</taxon>
        <taxon>Sordariomycetidae</taxon>
        <taxon>Magnaporthales</taxon>
        <taxon>Magnaporthaceae</taxon>
        <taxon>Gaeumannomyces</taxon>
    </lineage>
</organism>
<protein>
    <submittedName>
        <fullName evidence="2 3">Uncharacterized protein</fullName>
    </submittedName>
</protein>
<dbReference type="EMBL" id="GL385398">
    <property type="protein sequence ID" value="EJT74573.1"/>
    <property type="molecule type" value="Genomic_DNA"/>
</dbReference>
<keyword evidence="4" id="KW-1185">Reference proteome</keyword>
<dbReference type="HOGENOM" id="CLU_1540169_0_0_1"/>
<dbReference type="RefSeq" id="XP_009224517.1">
    <property type="nucleotide sequence ID" value="XM_009226253.1"/>
</dbReference>
<dbReference type="AlphaFoldDB" id="J3P4H6"/>
<feature type="region of interest" description="Disordered" evidence="1">
    <location>
        <begin position="1"/>
        <end position="56"/>
    </location>
</feature>
<dbReference type="Proteomes" id="UP000006039">
    <property type="component" value="Unassembled WGS sequence"/>
</dbReference>
<feature type="region of interest" description="Disordered" evidence="1">
    <location>
        <begin position="70"/>
        <end position="89"/>
    </location>
</feature>
<feature type="compositionally biased region" description="Basic and acidic residues" evidence="1">
    <location>
        <begin position="1"/>
        <end position="20"/>
    </location>
</feature>
<proteinExistence type="predicted"/>
<evidence type="ECO:0000313" key="3">
    <source>
        <dbReference type="EnsemblFungi" id="EJT74573"/>
    </source>
</evidence>
<evidence type="ECO:0000313" key="2">
    <source>
        <dbReference type="EMBL" id="EJT74573.1"/>
    </source>
</evidence>
<dbReference type="EnsemblFungi" id="EJT74573">
    <property type="protein sequence ID" value="EJT74573"/>
    <property type="gene ID" value="GGTG_08413"/>
</dbReference>
<reference evidence="2" key="2">
    <citation type="submission" date="2010-07" db="EMBL/GenBank/DDBJ databases">
        <authorList>
            <consortium name="The Broad Institute Genome Sequencing Platform"/>
            <consortium name="Broad Institute Genome Sequencing Center for Infectious Disease"/>
            <person name="Ma L.-J."/>
            <person name="Dead R."/>
            <person name="Young S."/>
            <person name="Zeng Q."/>
            <person name="Koehrsen M."/>
            <person name="Alvarado L."/>
            <person name="Berlin A."/>
            <person name="Chapman S.B."/>
            <person name="Chen Z."/>
            <person name="Freedman E."/>
            <person name="Gellesch M."/>
            <person name="Goldberg J."/>
            <person name="Griggs A."/>
            <person name="Gujja S."/>
            <person name="Heilman E.R."/>
            <person name="Heiman D."/>
            <person name="Hepburn T."/>
            <person name="Howarth C."/>
            <person name="Jen D."/>
            <person name="Larson L."/>
            <person name="Mehta T."/>
            <person name="Neiman D."/>
            <person name="Pearson M."/>
            <person name="Roberts A."/>
            <person name="Saif S."/>
            <person name="Shea T."/>
            <person name="Shenoy N."/>
            <person name="Sisk P."/>
            <person name="Stolte C."/>
            <person name="Sykes S."/>
            <person name="Walk T."/>
            <person name="White J."/>
            <person name="Yandava C."/>
            <person name="Haas B."/>
            <person name="Nusbaum C."/>
            <person name="Birren B."/>
        </authorList>
    </citation>
    <scope>NUCLEOTIDE SEQUENCE</scope>
    <source>
        <strain evidence="2">R3-111a-1</strain>
    </source>
</reference>
<dbReference type="GeneID" id="20348871"/>
<reference evidence="3" key="4">
    <citation type="journal article" date="2015" name="G3 (Bethesda)">
        <title>Genome sequences of three phytopathogenic species of the Magnaporthaceae family of fungi.</title>
        <authorList>
            <person name="Okagaki L.H."/>
            <person name="Nunes C.C."/>
            <person name="Sailsbery J."/>
            <person name="Clay B."/>
            <person name="Brown D."/>
            <person name="John T."/>
            <person name="Oh Y."/>
            <person name="Young N."/>
            <person name="Fitzgerald M."/>
            <person name="Haas B.J."/>
            <person name="Zeng Q."/>
            <person name="Young S."/>
            <person name="Adiconis X."/>
            <person name="Fan L."/>
            <person name="Levin J.Z."/>
            <person name="Mitchell T.K."/>
            <person name="Okubara P.A."/>
            <person name="Farman M.L."/>
            <person name="Kohn L.M."/>
            <person name="Birren B."/>
            <person name="Ma L.-J."/>
            <person name="Dean R.A."/>
        </authorList>
    </citation>
    <scope>NUCLEOTIDE SEQUENCE</scope>
    <source>
        <strain evidence="3">R3-111a-1</strain>
    </source>
</reference>
<evidence type="ECO:0000313" key="4">
    <source>
        <dbReference type="Proteomes" id="UP000006039"/>
    </source>
</evidence>
<accession>J3P4H6</accession>
<reference evidence="4" key="1">
    <citation type="submission" date="2010-07" db="EMBL/GenBank/DDBJ databases">
        <title>The genome sequence of Gaeumannomyces graminis var. tritici strain R3-111a-1.</title>
        <authorList>
            <consortium name="The Broad Institute Genome Sequencing Platform"/>
            <person name="Ma L.-J."/>
            <person name="Dead R."/>
            <person name="Young S."/>
            <person name="Zeng Q."/>
            <person name="Koehrsen M."/>
            <person name="Alvarado L."/>
            <person name="Berlin A."/>
            <person name="Chapman S.B."/>
            <person name="Chen Z."/>
            <person name="Freedman E."/>
            <person name="Gellesch M."/>
            <person name="Goldberg J."/>
            <person name="Griggs A."/>
            <person name="Gujja S."/>
            <person name="Heilman E.R."/>
            <person name="Heiman D."/>
            <person name="Hepburn T."/>
            <person name="Howarth C."/>
            <person name="Jen D."/>
            <person name="Larson L."/>
            <person name="Mehta T."/>
            <person name="Neiman D."/>
            <person name="Pearson M."/>
            <person name="Roberts A."/>
            <person name="Saif S."/>
            <person name="Shea T."/>
            <person name="Shenoy N."/>
            <person name="Sisk P."/>
            <person name="Stolte C."/>
            <person name="Sykes S."/>
            <person name="Walk T."/>
            <person name="White J."/>
            <person name="Yandava C."/>
            <person name="Haas B."/>
            <person name="Nusbaum C."/>
            <person name="Birren B."/>
        </authorList>
    </citation>
    <scope>NUCLEOTIDE SEQUENCE [LARGE SCALE GENOMIC DNA]</scope>
    <source>
        <strain evidence="4">R3-111a-1</strain>
    </source>
</reference>
<sequence length="174" mass="18850">MRRPPGEHDGLGRVDDEMSSRMHFRALGSAGGGRAREVSGRQQASGQKPVVPRRPVTPLSQNMIRKRQGAFDLGEPSQTDAGCSMQAGMPSPFPSAEACKWQETSRKGGYRAGNVGCTRWLLSGMRGAMWCVWASRRGEHNIEPHIAADLRLPANMRWMAGAPDSSAVATVAVH</sequence>
<dbReference type="VEuPathDB" id="FungiDB:GGTG_08413"/>
<reference evidence="2" key="3">
    <citation type="submission" date="2010-09" db="EMBL/GenBank/DDBJ databases">
        <title>Annotation of Gaeumannomyces graminis var. tritici R3-111a-1.</title>
        <authorList>
            <consortium name="The Broad Institute Genome Sequencing Platform"/>
            <person name="Ma L.-J."/>
            <person name="Dead R."/>
            <person name="Young S.K."/>
            <person name="Zeng Q."/>
            <person name="Gargeya S."/>
            <person name="Fitzgerald M."/>
            <person name="Haas B."/>
            <person name="Abouelleil A."/>
            <person name="Alvarado L."/>
            <person name="Arachchi H.M."/>
            <person name="Berlin A."/>
            <person name="Brown A."/>
            <person name="Chapman S.B."/>
            <person name="Chen Z."/>
            <person name="Dunbar C."/>
            <person name="Freedman E."/>
            <person name="Gearin G."/>
            <person name="Gellesch M."/>
            <person name="Goldberg J."/>
            <person name="Griggs A."/>
            <person name="Gujja S."/>
            <person name="Heiman D."/>
            <person name="Howarth C."/>
            <person name="Larson L."/>
            <person name="Lui A."/>
            <person name="MacDonald P.J.P."/>
            <person name="Mehta T."/>
            <person name="Montmayeur A."/>
            <person name="Murphy C."/>
            <person name="Neiman D."/>
            <person name="Pearson M."/>
            <person name="Priest M."/>
            <person name="Roberts A."/>
            <person name="Saif S."/>
            <person name="Shea T."/>
            <person name="Shenoy N."/>
            <person name="Sisk P."/>
            <person name="Stolte C."/>
            <person name="Sykes S."/>
            <person name="Yandava C."/>
            <person name="Wortman J."/>
            <person name="Nusbaum C."/>
            <person name="Birren B."/>
        </authorList>
    </citation>
    <scope>NUCLEOTIDE SEQUENCE</scope>
    <source>
        <strain evidence="2">R3-111a-1</strain>
    </source>
</reference>
<reference evidence="3" key="5">
    <citation type="submission" date="2018-04" db="UniProtKB">
        <authorList>
            <consortium name="EnsemblFungi"/>
        </authorList>
    </citation>
    <scope>IDENTIFICATION</scope>
    <source>
        <strain evidence="3">R3-111a-1</strain>
    </source>
</reference>
<name>J3P4H6_GAET3</name>
<gene>
    <name evidence="3" type="primary">20348871</name>
    <name evidence="2" type="ORF">GGTG_08413</name>
</gene>